<dbReference type="AlphaFoldDB" id="A0A5B7GCB1"/>
<gene>
    <name evidence="1" type="ORF">E2C01_051932</name>
</gene>
<reference evidence="1 2" key="1">
    <citation type="submission" date="2019-05" db="EMBL/GenBank/DDBJ databases">
        <title>Another draft genome of Portunus trituberculatus and its Hox gene families provides insights of decapod evolution.</title>
        <authorList>
            <person name="Jeong J.-H."/>
            <person name="Song I."/>
            <person name="Kim S."/>
            <person name="Choi T."/>
            <person name="Kim D."/>
            <person name="Ryu S."/>
            <person name="Kim W."/>
        </authorList>
    </citation>
    <scope>NUCLEOTIDE SEQUENCE [LARGE SCALE GENOMIC DNA]</scope>
    <source>
        <tissue evidence="1">Muscle</tissue>
    </source>
</reference>
<dbReference type="Proteomes" id="UP000324222">
    <property type="component" value="Unassembled WGS sequence"/>
</dbReference>
<comment type="caution">
    <text evidence="1">The sequence shown here is derived from an EMBL/GenBank/DDBJ whole genome shotgun (WGS) entry which is preliminary data.</text>
</comment>
<keyword evidence="2" id="KW-1185">Reference proteome</keyword>
<protein>
    <submittedName>
        <fullName evidence="1">Uncharacterized protein</fullName>
    </submittedName>
</protein>
<proteinExistence type="predicted"/>
<evidence type="ECO:0000313" key="2">
    <source>
        <dbReference type="Proteomes" id="UP000324222"/>
    </source>
</evidence>
<dbReference type="EMBL" id="VSRR010015203">
    <property type="protein sequence ID" value="MPC57940.1"/>
    <property type="molecule type" value="Genomic_DNA"/>
</dbReference>
<evidence type="ECO:0000313" key="1">
    <source>
        <dbReference type="EMBL" id="MPC57940.1"/>
    </source>
</evidence>
<name>A0A5B7GCB1_PORTR</name>
<accession>A0A5B7GCB1</accession>
<sequence length="60" mass="6720">MKIGPHVAYEVQKWGNTFLTGRSQLQKGDGKLAWELKDFGPPYCHQAQGLVGQPQQKPPE</sequence>
<organism evidence="1 2">
    <name type="scientific">Portunus trituberculatus</name>
    <name type="common">Swimming crab</name>
    <name type="synonym">Neptunus trituberculatus</name>
    <dbReference type="NCBI Taxonomy" id="210409"/>
    <lineage>
        <taxon>Eukaryota</taxon>
        <taxon>Metazoa</taxon>
        <taxon>Ecdysozoa</taxon>
        <taxon>Arthropoda</taxon>
        <taxon>Crustacea</taxon>
        <taxon>Multicrustacea</taxon>
        <taxon>Malacostraca</taxon>
        <taxon>Eumalacostraca</taxon>
        <taxon>Eucarida</taxon>
        <taxon>Decapoda</taxon>
        <taxon>Pleocyemata</taxon>
        <taxon>Brachyura</taxon>
        <taxon>Eubrachyura</taxon>
        <taxon>Portunoidea</taxon>
        <taxon>Portunidae</taxon>
        <taxon>Portuninae</taxon>
        <taxon>Portunus</taxon>
    </lineage>
</organism>